<dbReference type="AlphaFoldDB" id="A0A1H2LGW7"/>
<dbReference type="EMBL" id="LT629797">
    <property type="protein sequence ID" value="SDU80303.1"/>
    <property type="molecule type" value="Genomic_DNA"/>
</dbReference>
<name>A0A1H2LGW7_9PSED</name>
<keyword evidence="1" id="KW-0732">Signal</keyword>
<gene>
    <name evidence="2" type="ORF">SAMN05216363_1530</name>
</gene>
<evidence type="ECO:0000313" key="3">
    <source>
        <dbReference type="Proteomes" id="UP000198675"/>
    </source>
</evidence>
<feature type="signal peptide" evidence="1">
    <location>
        <begin position="1"/>
        <end position="19"/>
    </location>
</feature>
<sequence length="298" mass="32032">MNTFFCLLLALLVAGAASADEPIKLYMPEAPPLTLHHYEGGHGMAGDVVLAALARIGKLTDIVAEPWPRAQVNVSRGRNMLIIPLSRTPEREELYTWIASIMELERAFFSLDEPVTSFMQARQRYRRIGVGMGTAQVGILQRQGFSDEQIVQLKLGENPAHLLGLGRIDAWFTGGAGGAVHLGKLGLSRAESAQEPDPGQYRPVSGLLEGLRCATGRTTARRHQRTGRGRRQPAAASGLFAAAARPLGSVRKMPALGDAALKTGWNASPVKCSFTARKLECEPSPFFACFCGAAIGIA</sequence>
<keyword evidence="3" id="KW-1185">Reference proteome</keyword>
<organism evidence="2 3">
    <name type="scientific">Pseudomonas sihuiensis</name>
    <dbReference type="NCBI Taxonomy" id="1274359"/>
    <lineage>
        <taxon>Bacteria</taxon>
        <taxon>Pseudomonadati</taxon>
        <taxon>Pseudomonadota</taxon>
        <taxon>Gammaproteobacteria</taxon>
        <taxon>Pseudomonadales</taxon>
        <taxon>Pseudomonadaceae</taxon>
        <taxon>Pseudomonas</taxon>
    </lineage>
</organism>
<evidence type="ECO:0000256" key="1">
    <source>
        <dbReference type="SAM" id="SignalP"/>
    </source>
</evidence>
<dbReference type="Proteomes" id="UP000198675">
    <property type="component" value="Chromosome I"/>
</dbReference>
<dbReference type="PANTHER" id="PTHR38834">
    <property type="entry name" value="PERIPLASMIC SUBSTRATE BINDING PROTEIN FAMILY 3"/>
    <property type="match status" value="1"/>
</dbReference>
<reference evidence="3" key="1">
    <citation type="submission" date="2016-10" db="EMBL/GenBank/DDBJ databases">
        <authorList>
            <person name="Varghese N."/>
            <person name="Submissions S."/>
        </authorList>
    </citation>
    <scope>NUCLEOTIDE SEQUENCE [LARGE SCALE GENOMIC DNA]</scope>
    <source>
        <strain evidence="3">KCTC 32246</strain>
    </source>
</reference>
<proteinExistence type="predicted"/>
<feature type="chain" id="PRO_5009279359" description="Solute-binding protein family 3/N-terminal domain-containing protein" evidence="1">
    <location>
        <begin position="20"/>
        <end position="298"/>
    </location>
</feature>
<dbReference type="SUPFAM" id="SSF53850">
    <property type="entry name" value="Periplasmic binding protein-like II"/>
    <property type="match status" value="1"/>
</dbReference>
<accession>A0A1H2LGW7</accession>
<dbReference type="PANTHER" id="PTHR38834:SF3">
    <property type="entry name" value="SOLUTE-BINDING PROTEIN FAMILY 3_N-TERMINAL DOMAIN-CONTAINING PROTEIN"/>
    <property type="match status" value="1"/>
</dbReference>
<protein>
    <recommendedName>
        <fullName evidence="4">Solute-binding protein family 3/N-terminal domain-containing protein</fullName>
    </recommendedName>
</protein>
<evidence type="ECO:0008006" key="4">
    <source>
        <dbReference type="Google" id="ProtNLM"/>
    </source>
</evidence>
<dbReference type="Gene3D" id="3.40.190.10">
    <property type="entry name" value="Periplasmic binding protein-like II"/>
    <property type="match status" value="2"/>
</dbReference>
<evidence type="ECO:0000313" key="2">
    <source>
        <dbReference type="EMBL" id="SDU80303.1"/>
    </source>
</evidence>